<dbReference type="AlphaFoldDB" id="Q7UYX4"/>
<accession>Q7UYX4</accession>
<dbReference type="STRING" id="243090.RB331"/>
<organism evidence="2 3">
    <name type="scientific">Rhodopirellula baltica (strain DSM 10527 / NCIMB 13988 / SH1)</name>
    <dbReference type="NCBI Taxonomy" id="243090"/>
    <lineage>
        <taxon>Bacteria</taxon>
        <taxon>Pseudomonadati</taxon>
        <taxon>Planctomycetota</taxon>
        <taxon>Planctomycetia</taxon>
        <taxon>Pirellulales</taxon>
        <taxon>Pirellulaceae</taxon>
        <taxon>Rhodopirellula</taxon>
    </lineage>
</organism>
<evidence type="ECO:0000256" key="1">
    <source>
        <dbReference type="SAM" id="MobiDB-lite"/>
    </source>
</evidence>
<evidence type="ECO:0000313" key="2">
    <source>
        <dbReference type="EMBL" id="CAD71517.1"/>
    </source>
</evidence>
<feature type="compositionally biased region" description="Acidic residues" evidence="1">
    <location>
        <begin position="526"/>
        <end position="535"/>
    </location>
</feature>
<protein>
    <submittedName>
        <fullName evidence="2">Uncharacterized protein</fullName>
    </submittedName>
</protein>
<dbReference type="OrthoDB" id="248057at2"/>
<sequence>MAPAPARIPTPLNPHILSPACSMPSSVFRGSLRFVFAIAFAGASVCVNQAFVTADETTQWLQLIEQSKSELDANRLPSQEQTEVEVVAAMEAADAFFQRVTDPSNYDAWMKFLDFGPLQSAIEGHESVAKRGNAAVELSQRLSGPEEGLELSRLVALRESLDRYLAALRYGDPKRGLAVIERQLETLTEILSPEEIDGEQSESTPRSLVDLSGEEVAQIESIVETLAAANQSGDLVSRITGRYSSPNLRAFVDGRVIADAITRPVNNPERVNDCLLGTRIIGDARVVGNVTGSLLPSEGNVRLLIRLDGQFSTSTKGYNGPVTLRSSGFGQVYAARQLVITEKRIFAGEPIATASLSTQINQINHPLKLVRKIASKKAAEMKPQAEAISRRKLQDRVLEGFRQQTDEASARTFPDLDAKMSPWLRRLDLPAPTRTIGSTTDAVHVQATMRRPFGLSAAGEGPSLSMVRTATSSGTYPGGYSAAIQVHESILNNTVMKLLAGETFTPEKLRDLTSSFGIPSDKDDASVETDSNDDEQAESFEVDFSGFRPVYFEARDQTLRIGLRGDRFAQGDRELDRRLEVSAVYRPAITGDGRMILIRDEDIDLKFPGGRRLTLSQTAIKANIEEGFDKLFPMTLLHREWTLPSTLQLPALAGRSAKVIGIDARDGWLTIVVR</sequence>
<dbReference type="HOGENOM" id="CLU_419694_0_0_0"/>
<dbReference type="eggNOG" id="ENOG5032TVE">
    <property type="taxonomic scope" value="Bacteria"/>
</dbReference>
<gene>
    <name evidence="2" type="ordered locus">RB331</name>
</gene>
<keyword evidence="3" id="KW-1185">Reference proteome</keyword>
<dbReference type="EnsemblBacteria" id="CAD71517">
    <property type="protein sequence ID" value="CAD71517"/>
    <property type="gene ID" value="RB331"/>
</dbReference>
<evidence type="ECO:0000313" key="3">
    <source>
        <dbReference type="Proteomes" id="UP000001025"/>
    </source>
</evidence>
<dbReference type="KEGG" id="rba:RB331"/>
<feature type="region of interest" description="Disordered" evidence="1">
    <location>
        <begin position="515"/>
        <end position="535"/>
    </location>
</feature>
<name>Q7UYX4_RHOBA</name>
<dbReference type="InParanoid" id="Q7UYX4"/>
<dbReference type="EMBL" id="BX294133">
    <property type="protein sequence ID" value="CAD71517.1"/>
    <property type="molecule type" value="Genomic_DNA"/>
</dbReference>
<dbReference type="Proteomes" id="UP000001025">
    <property type="component" value="Chromosome"/>
</dbReference>
<proteinExistence type="predicted"/>
<reference evidence="2 3" key="1">
    <citation type="journal article" date="2003" name="Proc. Natl. Acad. Sci. U.S.A.">
        <title>Complete genome sequence of the marine planctomycete Pirellula sp. strain 1.</title>
        <authorList>
            <person name="Gloeckner F.O."/>
            <person name="Kube M."/>
            <person name="Bauer M."/>
            <person name="Teeling H."/>
            <person name="Lombardot T."/>
            <person name="Ludwig W."/>
            <person name="Gade D."/>
            <person name="Beck A."/>
            <person name="Borzym K."/>
            <person name="Heitmann K."/>
            <person name="Rabus R."/>
            <person name="Schlesner H."/>
            <person name="Amann R."/>
            <person name="Reinhardt R."/>
        </authorList>
    </citation>
    <scope>NUCLEOTIDE SEQUENCE [LARGE SCALE GENOMIC DNA]</scope>
    <source>
        <strain evidence="3">DSM 10527 / NCIMB 13988 / SH1</strain>
    </source>
</reference>
<dbReference type="PATRIC" id="fig|243090.15.peg.163"/>